<dbReference type="EMBL" id="MT143561">
    <property type="protein sequence ID" value="QJA98202.1"/>
    <property type="molecule type" value="Genomic_DNA"/>
</dbReference>
<sequence length="219" mass="25015">MAQEYQAIELTTNEDALFEGEWDAFVTKHYRAREVVDVFQDHKENIKEACRIAKYQLESSFGGLNANTNEFGWMPIMPNFLLATGTPTYATSTWRQYIATSDVTTRWKDWIGTSASNLKLSKYATMIMIAFADSAEVAKIDGIQAKVKGKDYPIWYFGDMMRDTDQHVYELTAPIVVEKEQEFYLQQLCGRAGVSELHPLGVYFAKGDHMRDQSAYAKI</sequence>
<organism evidence="1">
    <name type="scientific">viral metagenome</name>
    <dbReference type="NCBI Taxonomy" id="1070528"/>
    <lineage>
        <taxon>unclassified sequences</taxon>
        <taxon>metagenomes</taxon>
        <taxon>organismal metagenomes</taxon>
    </lineage>
</organism>
<proteinExistence type="predicted"/>
<dbReference type="AlphaFoldDB" id="A0A6M3LXB6"/>
<evidence type="ECO:0000313" key="1">
    <source>
        <dbReference type="EMBL" id="QJA98202.1"/>
    </source>
</evidence>
<protein>
    <submittedName>
        <fullName evidence="1">Uncharacterized protein</fullName>
    </submittedName>
</protein>
<name>A0A6M3LXB6_9ZZZZ</name>
<reference evidence="1" key="1">
    <citation type="submission" date="2020-03" db="EMBL/GenBank/DDBJ databases">
        <title>The deep terrestrial virosphere.</title>
        <authorList>
            <person name="Holmfeldt K."/>
            <person name="Nilsson E."/>
            <person name="Simone D."/>
            <person name="Lopez-Fernandez M."/>
            <person name="Wu X."/>
            <person name="de Brujin I."/>
            <person name="Lundin D."/>
            <person name="Andersson A."/>
            <person name="Bertilsson S."/>
            <person name="Dopson M."/>
        </authorList>
    </citation>
    <scope>NUCLEOTIDE SEQUENCE</scope>
    <source>
        <strain evidence="1">MM171A02138</strain>
    </source>
</reference>
<gene>
    <name evidence="1" type="ORF">MM171A02138_0004</name>
</gene>
<accession>A0A6M3LXB6</accession>